<dbReference type="Proteomes" id="UP000523105">
    <property type="component" value="Unassembled WGS sequence"/>
</dbReference>
<protein>
    <submittedName>
        <fullName evidence="1">Uncharacterized protein</fullName>
    </submittedName>
</protein>
<evidence type="ECO:0000313" key="2">
    <source>
        <dbReference type="Proteomes" id="UP000523105"/>
    </source>
</evidence>
<dbReference type="EMBL" id="JACASV010000128">
    <property type="protein sequence ID" value="NWJ44157.1"/>
    <property type="molecule type" value="Genomic_DNA"/>
</dbReference>
<evidence type="ECO:0000313" key="1">
    <source>
        <dbReference type="EMBL" id="NWJ44157.1"/>
    </source>
</evidence>
<dbReference type="AlphaFoldDB" id="A0A7K4MSA7"/>
<gene>
    <name evidence="1" type="ORF">HX837_08180</name>
</gene>
<comment type="caution">
    <text evidence="1">The sequence shown here is derived from an EMBL/GenBank/DDBJ whole genome shotgun (WGS) entry which is preliminary data.</text>
</comment>
<reference evidence="1 2" key="1">
    <citation type="journal article" date="2019" name="Environ. Microbiol.">
        <title>Genomics insights into ecotype formation of ammonia-oxidizing archaea in the deep ocean.</title>
        <authorList>
            <person name="Wang Y."/>
            <person name="Huang J.M."/>
            <person name="Cui G.J."/>
            <person name="Nunoura T."/>
            <person name="Takaki Y."/>
            <person name="Li W.L."/>
            <person name="Li J."/>
            <person name="Gao Z.M."/>
            <person name="Takai K."/>
            <person name="Zhang A.Q."/>
            <person name="Stepanauskas R."/>
        </authorList>
    </citation>
    <scope>NUCLEOTIDE SEQUENCE [LARGE SCALE GENOMIC DNA]</scope>
    <source>
        <strain evidence="1 2">L15b</strain>
    </source>
</reference>
<name>A0A7K4MSA7_9ARCH</name>
<proteinExistence type="predicted"/>
<accession>A0A7K4MSA7</accession>
<sequence>MELLQAVVHKPKGDEDKIKLTIKGKERTYYELDNDGLQYKGVGKQFEERDSIRIGIYSRTIKAPTGKKNRNYGFTLQIGDGKPRKLKYKKQGSTVFSEERPGWNYTKSGVWYVYLPVRKKGYKIKVEPMKGNPVVYVRVTSHLLEKTGKYSEVLRTVNRQDRWRIETKKEPNPSEDIVTTYWYPLKGDNQQQFEITGPASVRILTRVQFDDENTKDDYYVRIREDGYDLGTYYFDTEKSEASLVAKTGKTVGKWRTVWLNVPKGKHYYTFTLPNIDNNSDKTVYIRLKQWKEG</sequence>
<organism evidence="1 2">
    <name type="scientific">Marine Group I thaumarchaeote</name>
    <dbReference type="NCBI Taxonomy" id="2511932"/>
    <lineage>
        <taxon>Archaea</taxon>
        <taxon>Nitrososphaerota</taxon>
        <taxon>Marine Group I</taxon>
    </lineage>
</organism>